<dbReference type="InterPro" id="IPR029063">
    <property type="entry name" value="SAM-dependent_MTases_sf"/>
</dbReference>
<dbReference type="GeneID" id="48946983"/>
<dbReference type="PANTHER" id="PTHR44942:SF4">
    <property type="entry name" value="METHYLTRANSFERASE TYPE 11 DOMAIN-CONTAINING PROTEIN"/>
    <property type="match status" value="1"/>
</dbReference>
<organism evidence="6 9">
    <name type="scientific">Legionella taurinensis</name>
    <dbReference type="NCBI Taxonomy" id="70611"/>
    <lineage>
        <taxon>Bacteria</taxon>
        <taxon>Pseudomonadati</taxon>
        <taxon>Pseudomonadota</taxon>
        <taxon>Gammaproteobacteria</taxon>
        <taxon>Legionellales</taxon>
        <taxon>Legionellaceae</taxon>
        <taxon>Legionella</taxon>
    </lineage>
</organism>
<keyword evidence="8" id="KW-1185">Reference proteome</keyword>
<dbReference type="InterPro" id="IPR013216">
    <property type="entry name" value="Methyltransf_11"/>
</dbReference>
<evidence type="ECO:0000256" key="3">
    <source>
        <dbReference type="ARBA" id="ARBA00022679"/>
    </source>
</evidence>
<name>A0A3A5L4U6_9GAMM</name>
<accession>A0A3A5L4U6</accession>
<evidence type="ECO:0000313" key="10">
    <source>
        <dbReference type="Proteomes" id="UP000306421"/>
    </source>
</evidence>
<sequence length="255" mass="28759">MQHGSFTGLAKNYSSYRPGYSQSVLRALLSLLNKPVEMCRFADVGAGTGIWTRMLADTNPEMIIAVEPNDDMRKTGIDDSCETKIEWKKGTGEATTLADQSVDMLSMASSFHWVDFNAGCEEFHRVLKENGRFVALWNPRLIEANPLLKETEDYLHVLKPDIKRVSSGRTGLVDTLTERLQQSGLFTDVVYIEGKHTVSISPEQYIGAWRSVNDVQFQLGSEKFEKFIQHVEQALAKHHTVDVTYLTRAWSALKV</sequence>
<dbReference type="Gene3D" id="3.40.50.150">
    <property type="entry name" value="Vaccinia Virus protein VP39"/>
    <property type="match status" value="1"/>
</dbReference>
<dbReference type="PANTHER" id="PTHR44942">
    <property type="entry name" value="METHYLTRANSF_11 DOMAIN-CONTAINING PROTEIN"/>
    <property type="match status" value="1"/>
</dbReference>
<evidence type="ECO:0000313" key="9">
    <source>
        <dbReference type="Proteomes" id="UP000270757"/>
    </source>
</evidence>
<reference evidence="7 10" key="2">
    <citation type="submission" date="2018-04" db="EMBL/GenBank/DDBJ databases">
        <title>Whole genome sequence comparison of clinical and drinking water Legionella pneumophila isolates.</title>
        <authorList>
            <person name="Garner E."/>
        </authorList>
    </citation>
    <scope>NUCLEOTIDE SEQUENCE [LARGE SCALE GENOMIC DNA]</scope>
    <source>
        <strain evidence="7 10">WH02</strain>
    </source>
</reference>
<keyword evidence="3 6" id="KW-0808">Transferase</keyword>
<gene>
    <name evidence="6" type="ORF">D6J04_06480</name>
    <name evidence="5" type="ORF">DB745_09685</name>
    <name evidence="7" type="ORF">DIZ81_09680</name>
</gene>
<reference evidence="6 9" key="3">
    <citation type="submission" date="2018-09" db="EMBL/GenBank/DDBJ databases">
        <title>Draft genome sequences of Legionella taurinensis isolated from water samples.</title>
        <authorList>
            <person name="Chakeri A."/>
            <person name="Allerberger F."/>
            <person name="Kundi M."/>
            <person name="Ruppitsch W."/>
            <person name="Schmid D."/>
        </authorList>
    </citation>
    <scope>NUCLEOTIDE SEQUENCE [LARGE SCALE GENOMIC DNA]</scope>
    <source>
        <strain evidence="6 9">4570-18-6</strain>
    </source>
</reference>
<dbReference type="OrthoDB" id="9797252at2"/>
<evidence type="ECO:0000313" key="6">
    <source>
        <dbReference type="EMBL" id="RJT47776.1"/>
    </source>
</evidence>
<dbReference type="RefSeq" id="WP_108293533.1">
    <property type="nucleotide sequence ID" value="NZ_CAAAIR010000006.1"/>
</dbReference>
<dbReference type="GO" id="GO:0032259">
    <property type="term" value="P:methylation"/>
    <property type="evidence" value="ECO:0007669"/>
    <property type="project" value="UniProtKB-KW"/>
</dbReference>
<evidence type="ECO:0000313" key="7">
    <source>
        <dbReference type="EMBL" id="TID41723.1"/>
    </source>
</evidence>
<evidence type="ECO:0000313" key="5">
    <source>
        <dbReference type="EMBL" id="PUT46791.1"/>
    </source>
</evidence>
<comment type="caution">
    <text evidence="6">The sequence shown here is derived from an EMBL/GenBank/DDBJ whole genome shotgun (WGS) entry which is preliminary data.</text>
</comment>
<comment type="similarity">
    <text evidence="1">Belongs to the methyltransferase superfamily.</text>
</comment>
<dbReference type="InterPro" id="IPR051052">
    <property type="entry name" value="Diverse_substrate_MTase"/>
</dbReference>
<dbReference type="EMBL" id="QFGG01000008">
    <property type="protein sequence ID" value="TID41723.1"/>
    <property type="molecule type" value="Genomic_DNA"/>
</dbReference>
<dbReference type="EMBL" id="QCXM01000009">
    <property type="protein sequence ID" value="PUT46791.1"/>
    <property type="molecule type" value="Genomic_DNA"/>
</dbReference>
<proteinExistence type="inferred from homology"/>
<dbReference type="SUPFAM" id="SSF53335">
    <property type="entry name" value="S-adenosyl-L-methionine-dependent methyltransferases"/>
    <property type="match status" value="1"/>
</dbReference>
<dbReference type="Proteomes" id="UP000270757">
    <property type="component" value="Unassembled WGS sequence"/>
</dbReference>
<feature type="domain" description="Methyltransferase type 11" evidence="4">
    <location>
        <begin position="43"/>
        <end position="134"/>
    </location>
</feature>
<keyword evidence="2 6" id="KW-0489">Methyltransferase</keyword>
<evidence type="ECO:0000259" key="4">
    <source>
        <dbReference type="Pfam" id="PF08241"/>
    </source>
</evidence>
<dbReference type="CDD" id="cd02440">
    <property type="entry name" value="AdoMet_MTases"/>
    <property type="match status" value="1"/>
</dbReference>
<dbReference type="Proteomes" id="UP000251035">
    <property type="component" value="Unassembled WGS sequence"/>
</dbReference>
<dbReference type="EMBL" id="QZWB01000005">
    <property type="protein sequence ID" value="RJT47776.1"/>
    <property type="molecule type" value="Genomic_DNA"/>
</dbReference>
<dbReference type="AlphaFoldDB" id="A0A3A5L4U6"/>
<protein>
    <submittedName>
        <fullName evidence="5">Class I SAM-dependent methyltransferase</fullName>
    </submittedName>
    <submittedName>
        <fullName evidence="6">Methyltransferase domain-containing protein</fullName>
    </submittedName>
</protein>
<dbReference type="Proteomes" id="UP000306421">
    <property type="component" value="Unassembled WGS sequence"/>
</dbReference>
<dbReference type="GO" id="GO:0008757">
    <property type="term" value="F:S-adenosylmethionine-dependent methyltransferase activity"/>
    <property type="evidence" value="ECO:0007669"/>
    <property type="project" value="InterPro"/>
</dbReference>
<reference evidence="5 8" key="1">
    <citation type="submission" date="2018-04" db="EMBL/GenBank/DDBJ databases">
        <title>Whole genome sequence comparison of clinical and drinking water Legionella pneumophila isolates associated with the Flint Water Crisis.</title>
        <authorList>
            <person name="Garner E."/>
            <person name="Brown C."/>
            <person name="Schwake O."/>
            <person name="Coil D."/>
            <person name="Jospin G."/>
            <person name="Eisen J."/>
            <person name="Edwards M."/>
            <person name="Pruden A."/>
        </authorList>
    </citation>
    <scope>NUCLEOTIDE SEQUENCE [LARGE SCALE GENOMIC DNA]</scope>
    <source>
        <strain evidence="5 8">Genessee03</strain>
    </source>
</reference>
<evidence type="ECO:0000256" key="2">
    <source>
        <dbReference type="ARBA" id="ARBA00022603"/>
    </source>
</evidence>
<evidence type="ECO:0000313" key="8">
    <source>
        <dbReference type="Proteomes" id="UP000251035"/>
    </source>
</evidence>
<dbReference type="Pfam" id="PF08241">
    <property type="entry name" value="Methyltransf_11"/>
    <property type="match status" value="1"/>
</dbReference>
<evidence type="ECO:0000256" key="1">
    <source>
        <dbReference type="ARBA" id="ARBA00008361"/>
    </source>
</evidence>